<dbReference type="InParanoid" id="A0A6J2YG24"/>
<dbReference type="Proteomes" id="UP000504635">
    <property type="component" value="Unplaced"/>
</dbReference>
<evidence type="ECO:0000313" key="5">
    <source>
        <dbReference type="RefSeq" id="XP_030762372.1"/>
    </source>
</evidence>
<keyword evidence="1" id="KW-0520">NAD</keyword>
<dbReference type="AlphaFoldDB" id="A0A6J2YG24"/>
<name>A0A6J2YG24_SITOR</name>
<dbReference type="SUPFAM" id="SSF56399">
    <property type="entry name" value="ADP-ribosylation"/>
    <property type="match status" value="1"/>
</dbReference>
<reference evidence="5" key="1">
    <citation type="submission" date="2025-08" db="UniProtKB">
        <authorList>
            <consortium name="RefSeq"/>
        </authorList>
    </citation>
    <scope>IDENTIFICATION</scope>
    <source>
        <tissue evidence="5">Gonads</tissue>
    </source>
</reference>
<keyword evidence="2" id="KW-0175">Coiled coil</keyword>
<dbReference type="EC" id="2.4.2.-" evidence="1"/>
<dbReference type="KEGG" id="soy:115887165"/>
<sequence>MVLSESGETPAISLKEIMEEQKQERRRRIRKEQKNLQPEVPKTFTIQNLNSKSKEYKNIYERLHNNKGFRDKFQVFRIKKVTNEALLGLYKAKRKSKTYKENLCFHGTPIRNLKSILTNNFNVSKCEIRRGKFGWGVSFAKCPYYATHYSKNNCDESTRVMIIVKVLIGKSHEGNHKSMMPEEGYDTTTSPDGQVIVKYEENTFYPQYVVYFGERDEINKE</sequence>
<feature type="domain" description="PARP catalytic" evidence="3">
    <location>
        <begin position="31"/>
        <end position="221"/>
    </location>
</feature>
<organism evidence="4 5">
    <name type="scientific">Sitophilus oryzae</name>
    <name type="common">Rice weevil</name>
    <name type="synonym">Curculio oryzae</name>
    <dbReference type="NCBI Taxonomy" id="7048"/>
    <lineage>
        <taxon>Eukaryota</taxon>
        <taxon>Metazoa</taxon>
        <taxon>Ecdysozoa</taxon>
        <taxon>Arthropoda</taxon>
        <taxon>Hexapoda</taxon>
        <taxon>Insecta</taxon>
        <taxon>Pterygota</taxon>
        <taxon>Neoptera</taxon>
        <taxon>Endopterygota</taxon>
        <taxon>Coleoptera</taxon>
        <taxon>Polyphaga</taxon>
        <taxon>Cucujiformia</taxon>
        <taxon>Curculionidae</taxon>
        <taxon>Dryophthorinae</taxon>
        <taxon>Sitophilus</taxon>
    </lineage>
</organism>
<dbReference type="InterPro" id="IPR051712">
    <property type="entry name" value="ARTD-AVP"/>
</dbReference>
<dbReference type="OrthoDB" id="6133115at2759"/>
<evidence type="ECO:0000313" key="4">
    <source>
        <dbReference type="Proteomes" id="UP000504635"/>
    </source>
</evidence>
<keyword evidence="4" id="KW-1185">Reference proteome</keyword>
<dbReference type="GeneID" id="115887165"/>
<keyword evidence="1" id="KW-0808">Transferase</keyword>
<accession>A0A6J2YG24</accession>
<keyword evidence="1" id="KW-0328">Glycosyltransferase</keyword>
<proteinExistence type="predicted"/>
<dbReference type="GO" id="GO:1990404">
    <property type="term" value="F:NAD+-protein mono-ADP-ribosyltransferase activity"/>
    <property type="evidence" value="ECO:0007669"/>
    <property type="project" value="TreeGrafter"/>
</dbReference>
<evidence type="ECO:0000256" key="2">
    <source>
        <dbReference type="SAM" id="Coils"/>
    </source>
</evidence>
<dbReference type="Gene3D" id="3.90.228.10">
    <property type="match status" value="1"/>
</dbReference>
<protein>
    <recommendedName>
        <fullName evidence="1">Poly [ADP-ribose] polymerase</fullName>
        <shortName evidence="1">PARP</shortName>
        <ecNumber evidence="1">2.4.2.-</ecNumber>
    </recommendedName>
</protein>
<dbReference type="PROSITE" id="PS51059">
    <property type="entry name" value="PARP_CATALYTIC"/>
    <property type="match status" value="1"/>
</dbReference>
<dbReference type="GO" id="GO:0005634">
    <property type="term" value="C:nucleus"/>
    <property type="evidence" value="ECO:0007669"/>
    <property type="project" value="TreeGrafter"/>
</dbReference>
<dbReference type="RefSeq" id="XP_030762372.1">
    <property type="nucleotide sequence ID" value="XM_030906512.1"/>
</dbReference>
<dbReference type="PANTHER" id="PTHR45740:SF2">
    <property type="entry name" value="POLY [ADP-RIBOSE] POLYMERASE"/>
    <property type="match status" value="1"/>
</dbReference>
<gene>
    <name evidence="5" type="primary">LOC115887165</name>
</gene>
<evidence type="ECO:0000256" key="1">
    <source>
        <dbReference type="RuleBase" id="RU362114"/>
    </source>
</evidence>
<evidence type="ECO:0000259" key="3">
    <source>
        <dbReference type="PROSITE" id="PS51059"/>
    </source>
</evidence>
<dbReference type="GO" id="GO:0003950">
    <property type="term" value="F:NAD+ poly-ADP-ribosyltransferase activity"/>
    <property type="evidence" value="ECO:0007669"/>
    <property type="project" value="UniProtKB-UniRule"/>
</dbReference>
<dbReference type="InterPro" id="IPR012317">
    <property type="entry name" value="Poly(ADP-ribose)pol_cat_dom"/>
</dbReference>
<dbReference type="Pfam" id="PF00644">
    <property type="entry name" value="PARP"/>
    <property type="match status" value="1"/>
</dbReference>
<feature type="coiled-coil region" evidence="2">
    <location>
        <begin position="14"/>
        <end position="66"/>
    </location>
</feature>
<dbReference type="PANTHER" id="PTHR45740">
    <property type="entry name" value="POLY [ADP-RIBOSE] POLYMERASE"/>
    <property type="match status" value="1"/>
</dbReference>